<organism evidence="1 2">
    <name type="scientific">Allacma fusca</name>
    <dbReference type="NCBI Taxonomy" id="39272"/>
    <lineage>
        <taxon>Eukaryota</taxon>
        <taxon>Metazoa</taxon>
        <taxon>Ecdysozoa</taxon>
        <taxon>Arthropoda</taxon>
        <taxon>Hexapoda</taxon>
        <taxon>Collembola</taxon>
        <taxon>Symphypleona</taxon>
        <taxon>Sminthuridae</taxon>
        <taxon>Allacma</taxon>
    </lineage>
</organism>
<evidence type="ECO:0000313" key="2">
    <source>
        <dbReference type="Proteomes" id="UP000708208"/>
    </source>
</evidence>
<dbReference type="Proteomes" id="UP000708208">
    <property type="component" value="Unassembled WGS sequence"/>
</dbReference>
<proteinExistence type="predicted"/>
<name>A0A8J2KRQ7_9HEXA</name>
<gene>
    <name evidence="1" type="ORF">AFUS01_LOCUS30040</name>
</gene>
<dbReference type="OrthoDB" id="549017at2759"/>
<comment type="caution">
    <text evidence="1">The sequence shown here is derived from an EMBL/GenBank/DDBJ whole genome shotgun (WGS) entry which is preliminary data.</text>
</comment>
<reference evidence="1" key="1">
    <citation type="submission" date="2021-06" db="EMBL/GenBank/DDBJ databases">
        <authorList>
            <person name="Hodson N. C."/>
            <person name="Mongue J. A."/>
            <person name="Jaron S. K."/>
        </authorList>
    </citation>
    <scope>NUCLEOTIDE SEQUENCE</scope>
</reference>
<accession>A0A8J2KRQ7</accession>
<sequence>MTAAEIRGGVDGLVLGTQIKQWDDSYGYKLSEILEMYYSEQGIVGQPRYRACNRGSVFSGTIDSGEILNHAISFAYIYNQKIKYLKVATAENIQEFYSVVRVAYDKMMGLANPVRVLTTLQIELDRIKQEELRDNYQDKNGITVLFLNQGKKLE</sequence>
<protein>
    <submittedName>
        <fullName evidence="1">Uncharacterized protein</fullName>
    </submittedName>
</protein>
<evidence type="ECO:0000313" key="1">
    <source>
        <dbReference type="EMBL" id="CAG7819605.1"/>
    </source>
</evidence>
<dbReference type="AlphaFoldDB" id="A0A8J2KRQ7"/>
<keyword evidence="2" id="KW-1185">Reference proteome</keyword>
<dbReference type="EMBL" id="CAJVCH010454151">
    <property type="protein sequence ID" value="CAG7819605.1"/>
    <property type="molecule type" value="Genomic_DNA"/>
</dbReference>
<feature type="non-terminal residue" evidence="1">
    <location>
        <position position="1"/>
    </location>
</feature>